<dbReference type="InterPro" id="IPR000468">
    <property type="entry name" value="Barstar"/>
</dbReference>
<reference evidence="3" key="1">
    <citation type="journal article" date="2014" name="Int. J. Syst. Evol. Microbiol.">
        <title>Complete genome sequence of Corynebacterium casei LMG S-19264T (=DSM 44701T), isolated from a smear-ripened cheese.</title>
        <authorList>
            <consortium name="US DOE Joint Genome Institute (JGI-PGF)"/>
            <person name="Walter F."/>
            <person name="Albersmeier A."/>
            <person name="Kalinowski J."/>
            <person name="Ruckert C."/>
        </authorList>
    </citation>
    <scope>NUCLEOTIDE SEQUENCE</scope>
    <source>
        <strain evidence="3">JCM 3276</strain>
    </source>
</reference>
<proteinExistence type="inferred from homology"/>
<dbReference type="SUPFAM" id="SSF52038">
    <property type="entry name" value="Barstar-related"/>
    <property type="match status" value="1"/>
</dbReference>
<evidence type="ECO:0000256" key="1">
    <source>
        <dbReference type="ARBA" id="ARBA00006845"/>
    </source>
</evidence>
<feature type="domain" description="Barstar (barnase inhibitor)" evidence="2">
    <location>
        <begin position="165"/>
        <end position="244"/>
    </location>
</feature>
<comment type="similarity">
    <text evidence="1">Belongs to the barstar family.</text>
</comment>
<name>A0A918G831_9PSEU</name>
<evidence type="ECO:0000259" key="2">
    <source>
        <dbReference type="Pfam" id="PF01337"/>
    </source>
</evidence>
<gene>
    <name evidence="3" type="ORF">GCM10010171_16790</name>
</gene>
<dbReference type="AlphaFoldDB" id="A0A918G831"/>
<dbReference type="Gene3D" id="3.30.370.10">
    <property type="entry name" value="Barstar-like"/>
    <property type="match status" value="1"/>
</dbReference>
<dbReference type="Proteomes" id="UP000660680">
    <property type="component" value="Unassembled WGS sequence"/>
</dbReference>
<keyword evidence="4" id="KW-1185">Reference proteome</keyword>
<organism evidence="3 4">
    <name type="scientific">Actinokineospora fastidiosa</name>
    <dbReference type="NCBI Taxonomy" id="1816"/>
    <lineage>
        <taxon>Bacteria</taxon>
        <taxon>Bacillati</taxon>
        <taxon>Actinomycetota</taxon>
        <taxon>Actinomycetes</taxon>
        <taxon>Pseudonocardiales</taxon>
        <taxon>Pseudonocardiaceae</taxon>
        <taxon>Actinokineospora</taxon>
    </lineage>
</organism>
<evidence type="ECO:0000313" key="3">
    <source>
        <dbReference type="EMBL" id="GGS24273.1"/>
    </source>
</evidence>
<dbReference type="InterPro" id="IPR035905">
    <property type="entry name" value="Barstar-like_sf"/>
</dbReference>
<comment type="caution">
    <text evidence="3">The sequence shown here is derived from an EMBL/GenBank/DDBJ whole genome shotgun (WGS) entry which is preliminary data.</text>
</comment>
<reference evidence="3" key="2">
    <citation type="submission" date="2020-09" db="EMBL/GenBank/DDBJ databases">
        <authorList>
            <person name="Sun Q."/>
            <person name="Ohkuma M."/>
        </authorList>
    </citation>
    <scope>NUCLEOTIDE SEQUENCE</scope>
    <source>
        <strain evidence="3">JCM 3276</strain>
    </source>
</reference>
<accession>A0A918G831</accession>
<evidence type="ECO:0000313" key="4">
    <source>
        <dbReference type="Proteomes" id="UP000660680"/>
    </source>
</evidence>
<dbReference type="EMBL" id="BMRB01000001">
    <property type="protein sequence ID" value="GGS24273.1"/>
    <property type="molecule type" value="Genomic_DNA"/>
</dbReference>
<sequence length="251" mass="27296">MDSCSATAPLYRLVDEDSEAPYILAQDIEGFFADSRHAHDEDVLIFGSAVGPIRVGADLLDVELQVVDAMGRMIGRYFVGRVGLRSEFGAESGRASPGFVATFYGYTSPYAAAGAVWRRWATGGPMRRGEWARSPVSCHASWLHVAQNAWFAAGHAAQRYGVGDICELDGELILGEASFYCALGESVNGPGGYFGSTLDGLADCLATTRATSSMFELIWKRYDDTRERMGEALVSPIIEVLREFGVRVTLR</sequence>
<dbReference type="Pfam" id="PF01337">
    <property type="entry name" value="Barstar"/>
    <property type="match status" value="1"/>
</dbReference>
<protein>
    <recommendedName>
        <fullName evidence="2">Barstar (barnase inhibitor) domain-containing protein</fullName>
    </recommendedName>
</protein>